<organism evidence="1 2">
    <name type="scientific">Pseudogemmobacter faecipullorum</name>
    <dbReference type="NCBI Taxonomy" id="2755041"/>
    <lineage>
        <taxon>Bacteria</taxon>
        <taxon>Pseudomonadati</taxon>
        <taxon>Pseudomonadota</taxon>
        <taxon>Alphaproteobacteria</taxon>
        <taxon>Rhodobacterales</taxon>
        <taxon>Paracoccaceae</taxon>
        <taxon>Pseudogemmobacter</taxon>
    </lineage>
</organism>
<dbReference type="Proteomes" id="UP001198571">
    <property type="component" value="Unassembled WGS sequence"/>
</dbReference>
<reference evidence="1 2" key="1">
    <citation type="submission" date="2020-07" db="EMBL/GenBank/DDBJ databases">
        <title>Pseudogemmobacter sp. nov., isolated from poultry manure in Taiwan.</title>
        <authorList>
            <person name="Lin S.-Y."/>
            <person name="Tang Y.-S."/>
            <person name="Young C.-C."/>
        </authorList>
    </citation>
    <scope>NUCLEOTIDE SEQUENCE [LARGE SCALE GENOMIC DNA]</scope>
    <source>
        <strain evidence="1 2">CC-YST710</strain>
    </source>
</reference>
<accession>A0ABS8CSR3</accession>
<gene>
    <name evidence="1" type="ORF">H0485_21000</name>
</gene>
<protein>
    <submittedName>
        <fullName evidence="1">Uncharacterized protein</fullName>
    </submittedName>
</protein>
<name>A0ABS8CSR3_9RHOB</name>
<proteinExistence type="predicted"/>
<evidence type="ECO:0000313" key="1">
    <source>
        <dbReference type="EMBL" id="MCB5412441.1"/>
    </source>
</evidence>
<comment type="caution">
    <text evidence="1">The sequence shown here is derived from an EMBL/GenBank/DDBJ whole genome shotgun (WGS) entry which is preliminary data.</text>
</comment>
<dbReference type="EMBL" id="JACDXX010000064">
    <property type="protein sequence ID" value="MCB5412441.1"/>
    <property type="molecule type" value="Genomic_DNA"/>
</dbReference>
<keyword evidence="2" id="KW-1185">Reference proteome</keyword>
<dbReference type="RefSeq" id="WP_226937852.1">
    <property type="nucleotide sequence ID" value="NZ_JACDXX010000064.1"/>
</dbReference>
<evidence type="ECO:0000313" key="2">
    <source>
        <dbReference type="Proteomes" id="UP001198571"/>
    </source>
</evidence>
<sequence length="83" mass="9482">MGDFYTWLKSEVEEPKLEEMRHVVRSFITDNYPLRPGVEILGEEINKGKRLTFADARQVSGIARARMVTTLGCPSSNDLEQPR</sequence>